<sequence>MLANSCQTWRQGTSNRNATGLCFNGLYSALPYEQVKNIFLEVLEKIAIEYIENLRTQDCLSFKSSRRYLENFIYAMLQSYT</sequence>
<evidence type="ECO:0000313" key="1">
    <source>
        <dbReference type="EMBL" id="QHT01405.1"/>
    </source>
</evidence>
<dbReference type="EMBL" id="MN739371">
    <property type="protein sequence ID" value="QHT01405.1"/>
    <property type="molecule type" value="Genomic_DNA"/>
</dbReference>
<name>A0A6C0CCP5_9ZZZZ</name>
<organism evidence="1">
    <name type="scientific">viral metagenome</name>
    <dbReference type="NCBI Taxonomy" id="1070528"/>
    <lineage>
        <taxon>unclassified sequences</taxon>
        <taxon>metagenomes</taxon>
        <taxon>organismal metagenomes</taxon>
    </lineage>
</organism>
<protein>
    <submittedName>
        <fullName evidence="1">Uncharacterized protein</fullName>
    </submittedName>
</protein>
<dbReference type="AlphaFoldDB" id="A0A6C0CCP5"/>
<proteinExistence type="predicted"/>
<accession>A0A6C0CCP5</accession>
<reference evidence="1" key="1">
    <citation type="journal article" date="2020" name="Nature">
        <title>Giant virus diversity and host interactions through global metagenomics.</title>
        <authorList>
            <person name="Schulz F."/>
            <person name="Roux S."/>
            <person name="Paez-Espino D."/>
            <person name="Jungbluth S."/>
            <person name="Walsh D.A."/>
            <person name="Denef V.J."/>
            <person name="McMahon K.D."/>
            <person name="Konstantinidis K.T."/>
            <person name="Eloe-Fadrosh E.A."/>
            <person name="Kyrpides N.C."/>
            <person name="Woyke T."/>
        </authorList>
    </citation>
    <scope>NUCLEOTIDE SEQUENCE</scope>
    <source>
        <strain evidence="1">GVMAG-M-3300020192-26</strain>
    </source>
</reference>